<dbReference type="FunFam" id="3.30.70.2740:FF:000002">
    <property type="entry name" value="D-2-hydroxyglutarate dehydrogenase mitochondrial"/>
    <property type="match status" value="1"/>
</dbReference>
<comment type="cofactor">
    <cofactor evidence="1">
        <name>FAD</name>
        <dbReference type="ChEBI" id="CHEBI:57692"/>
    </cofactor>
</comment>
<keyword evidence="8" id="KW-1185">Reference proteome</keyword>
<evidence type="ECO:0000256" key="4">
    <source>
        <dbReference type="ARBA" id="ARBA00023002"/>
    </source>
</evidence>
<protein>
    <recommendedName>
        <fullName evidence="5">D-2-hydroxyglutarate dehydrogenase</fullName>
        <ecNumber evidence="5">1.1.99.39</ecNumber>
    </recommendedName>
</protein>
<dbReference type="FunFam" id="3.30.70.2190:FF:000001">
    <property type="entry name" value="D-2-hydroxyglutarate dehydrogenase mitochondrial"/>
    <property type="match status" value="1"/>
</dbReference>
<dbReference type="SUPFAM" id="SSF56176">
    <property type="entry name" value="FAD-binding/transporter-associated domain-like"/>
    <property type="match status" value="1"/>
</dbReference>
<keyword evidence="2" id="KW-0285">Flavoprotein</keyword>
<dbReference type="InterPro" id="IPR016167">
    <property type="entry name" value="FAD-bd_PCMH_sub1"/>
</dbReference>
<dbReference type="GO" id="GO:0005739">
    <property type="term" value="C:mitochondrion"/>
    <property type="evidence" value="ECO:0007669"/>
    <property type="project" value="TreeGrafter"/>
</dbReference>
<dbReference type="Gene3D" id="3.30.465.10">
    <property type="match status" value="1"/>
</dbReference>
<dbReference type="Gene3D" id="3.30.43.10">
    <property type="entry name" value="Uridine Diphospho-n-acetylenolpyruvylglucosamine Reductase, domain 2"/>
    <property type="match status" value="1"/>
</dbReference>
<keyword evidence="3" id="KW-0274">FAD</keyword>
<dbReference type="InterPro" id="IPR036318">
    <property type="entry name" value="FAD-bd_PCMH-like_sf"/>
</dbReference>
<dbReference type="Gene3D" id="3.30.70.2190">
    <property type="match status" value="1"/>
</dbReference>
<evidence type="ECO:0000259" key="6">
    <source>
        <dbReference type="PROSITE" id="PS51387"/>
    </source>
</evidence>
<dbReference type="FunFam" id="3.30.43.10:FF:000002">
    <property type="entry name" value="D-2-hydroxyglutarate dehydrogenase, mitochondrial"/>
    <property type="match status" value="1"/>
</dbReference>
<evidence type="ECO:0000256" key="1">
    <source>
        <dbReference type="ARBA" id="ARBA00001974"/>
    </source>
</evidence>
<feature type="domain" description="FAD-binding PCMH-type" evidence="6">
    <location>
        <begin position="133"/>
        <end position="312"/>
    </location>
</feature>
<evidence type="ECO:0000256" key="2">
    <source>
        <dbReference type="ARBA" id="ARBA00022630"/>
    </source>
</evidence>
<gene>
    <name evidence="7" type="ORF">TIFTF001_002378</name>
</gene>
<dbReference type="SUPFAM" id="SSF55103">
    <property type="entry name" value="FAD-linked oxidases, C-terminal domain"/>
    <property type="match status" value="1"/>
</dbReference>
<evidence type="ECO:0000313" key="8">
    <source>
        <dbReference type="Proteomes" id="UP001187192"/>
    </source>
</evidence>
<dbReference type="FunFam" id="3.30.465.10:FF:000001">
    <property type="entry name" value="D-2-hydroxyglutarate dehydrogenase, mitochondrial"/>
    <property type="match status" value="1"/>
</dbReference>
<dbReference type="InterPro" id="IPR004113">
    <property type="entry name" value="FAD-bd_oxidored_4_C"/>
</dbReference>
<dbReference type="GO" id="GO:0071949">
    <property type="term" value="F:FAD binding"/>
    <property type="evidence" value="ECO:0007669"/>
    <property type="project" value="InterPro"/>
</dbReference>
<reference evidence="7" key="1">
    <citation type="submission" date="2023-07" db="EMBL/GenBank/DDBJ databases">
        <title>draft genome sequence of fig (Ficus carica).</title>
        <authorList>
            <person name="Takahashi T."/>
            <person name="Nishimura K."/>
        </authorList>
    </citation>
    <scope>NUCLEOTIDE SEQUENCE</scope>
</reference>
<comment type="caution">
    <text evidence="7">The sequence shown here is derived from an EMBL/GenBank/DDBJ whole genome shotgun (WGS) entry which is preliminary data.</text>
</comment>
<dbReference type="Pfam" id="PF02913">
    <property type="entry name" value="FAD-oxidase_C"/>
    <property type="match status" value="1"/>
</dbReference>
<dbReference type="AlphaFoldDB" id="A0AA87ZMG0"/>
<dbReference type="Gene3D" id="3.30.70.2740">
    <property type="match status" value="1"/>
</dbReference>
<proteinExistence type="predicted"/>
<evidence type="ECO:0000256" key="3">
    <source>
        <dbReference type="ARBA" id="ARBA00022827"/>
    </source>
</evidence>
<dbReference type="PANTHER" id="PTHR43716:SF1">
    <property type="entry name" value="D-2-HYDROXYGLUTARATE DEHYDROGENASE, MITOCHONDRIAL"/>
    <property type="match status" value="1"/>
</dbReference>
<dbReference type="InterPro" id="IPR016166">
    <property type="entry name" value="FAD-bd_PCMH"/>
</dbReference>
<accession>A0AA87ZMG0</accession>
<dbReference type="InterPro" id="IPR051264">
    <property type="entry name" value="FAD-oxidored/transferase_4"/>
</dbReference>
<name>A0AA87ZMG0_FICCA</name>
<dbReference type="Proteomes" id="UP001187192">
    <property type="component" value="Unassembled WGS sequence"/>
</dbReference>
<dbReference type="EMBL" id="BTGU01000002">
    <property type="protein sequence ID" value="GMN29296.1"/>
    <property type="molecule type" value="Genomic_DNA"/>
</dbReference>
<dbReference type="PROSITE" id="PS51387">
    <property type="entry name" value="FAD_PCMH"/>
    <property type="match status" value="1"/>
</dbReference>
<evidence type="ECO:0000256" key="5">
    <source>
        <dbReference type="ARBA" id="ARBA00039003"/>
    </source>
</evidence>
<dbReference type="InterPro" id="IPR006094">
    <property type="entry name" value="Oxid_FAD_bind_N"/>
</dbReference>
<dbReference type="EC" id="1.1.99.39" evidence="5"/>
<evidence type="ECO:0000313" key="7">
    <source>
        <dbReference type="EMBL" id="GMN29296.1"/>
    </source>
</evidence>
<dbReference type="InterPro" id="IPR016169">
    <property type="entry name" value="FAD-bd_PCMH_sub2"/>
</dbReference>
<sequence length="575" mass="63140">MEKWRAGHRFLRYSSTKSFFDLRSKPISEKATSNHTLGFERNGRRKRSFRDSLSFLGENKGLLGVSVGRGIGNGVGFQVRCFGSATTLVQRNPSFSTLNSDDMNYFKGILGEKNVIQDEDRLSIANTDWMHKYRGSSKLLLQPRTTEEVSQILKYCNSRFLAVVPQGGNTGLVGGSVPVFDEVIINLGLMNNIIAFDKVSGILVCEAGCILENLISFLDTQGFIMPLDLGAKGSCQIGGNVSTNAGGLRLVRYGSLHGTVLGLEAVLANGDVLDMLGTLRKDNTGYDLKHLFIGSEGSLGIVTKVSILTPPKLSSVNLAFLACNDYFSCQKLQMLLLTRLAGNVNQKLLVEAKRKLGEILSAFEFLDNVAMDLVLDHLDGVRNPLPPSLHNFYVLIETTGSHESYDREKLEAFLLHAMEVGLVSDGALAQDINQASSFWHIREGLPEALMKAGAVYKYDLSLPIEKMYGLVEEMRTRLGALAKVVAYGHLGDGNLHLNISSPQYDEKILAQIEPFVYEWTSKHHGSISAEHGLGLMKANEIFYSKSTNTASTHRSVWTGATNGMYKEIAGPQKNT</sequence>
<keyword evidence="4" id="KW-0560">Oxidoreductase</keyword>
<dbReference type="InterPro" id="IPR016164">
    <property type="entry name" value="FAD-linked_Oxase-like_C"/>
</dbReference>
<dbReference type="Pfam" id="PF01565">
    <property type="entry name" value="FAD_binding_4"/>
    <property type="match status" value="1"/>
</dbReference>
<dbReference type="GO" id="GO:0051990">
    <property type="term" value="F:(R)-2-hydroxyglutarate dehydrogenase activity"/>
    <property type="evidence" value="ECO:0007669"/>
    <property type="project" value="UniProtKB-EC"/>
</dbReference>
<organism evidence="7 8">
    <name type="scientific">Ficus carica</name>
    <name type="common">Common fig</name>
    <dbReference type="NCBI Taxonomy" id="3494"/>
    <lineage>
        <taxon>Eukaryota</taxon>
        <taxon>Viridiplantae</taxon>
        <taxon>Streptophyta</taxon>
        <taxon>Embryophyta</taxon>
        <taxon>Tracheophyta</taxon>
        <taxon>Spermatophyta</taxon>
        <taxon>Magnoliopsida</taxon>
        <taxon>eudicotyledons</taxon>
        <taxon>Gunneridae</taxon>
        <taxon>Pentapetalae</taxon>
        <taxon>rosids</taxon>
        <taxon>fabids</taxon>
        <taxon>Rosales</taxon>
        <taxon>Moraceae</taxon>
        <taxon>Ficeae</taxon>
        <taxon>Ficus</taxon>
    </lineage>
</organism>
<dbReference type="PANTHER" id="PTHR43716">
    <property type="entry name" value="D-2-HYDROXYGLUTARATE DEHYDROGENASE, MITOCHONDRIAL"/>
    <property type="match status" value="1"/>
</dbReference>